<organism evidence="1 2">
    <name type="scientific">Tulasnella calospora MUT 4182</name>
    <dbReference type="NCBI Taxonomy" id="1051891"/>
    <lineage>
        <taxon>Eukaryota</taxon>
        <taxon>Fungi</taxon>
        <taxon>Dikarya</taxon>
        <taxon>Basidiomycota</taxon>
        <taxon>Agaricomycotina</taxon>
        <taxon>Agaricomycetes</taxon>
        <taxon>Cantharellales</taxon>
        <taxon>Tulasnellaceae</taxon>
        <taxon>Tulasnella</taxon>
    </lineage>
</organism>
<dbReference type="HOGENOM" id="CLU_744323_0_0_1"/>
<proteinExistence type="predicted"/>
<protein>
    <submittedName>
        <fullName evidence="1">Uncharacterized protein</fullName>
    </submittedName>
</protein>
<name>A0A0C3LZP2_9AGAM</name>
<accession>A0A0C3LZP2</accession>
<reference evidence="2" key="2">
    <citation type="submission" date="2015-01" db="EMBL/GenBank/DDBJ databases">
        <title>Evolutionary Origins and Diversification of the Mycorrhizal Mutualists.</title>
        <authorList>
            <consortium name="DOE Joint Genome Institute"/>
            <consortium name="Mycorrhizal Genomics Consortium"/>
            <person name="Kohler A."/>
            <person name="Kuo A."/>
            <person name="Nagy L.G."/>
            <person name="Floudas D."/>
            <person name="Copeland A."/>
            <person name="Barry K.W."/>
            <person name="Cichocki N."/>
            <person name="Veneault-Fourrey C."/>
            <person name="LaButti K."/>
            <person name="Lindquist E.A."/>
            <person name="Lipzen A."/>
            <person name="Lundell T."/>
            <person name="Morin E."/>
            <person name="Murat C."/>
            <person name="Riley R."/>
            <person name="Ohm R."/>
            <person name="Sun H."/>
            <person name="Tunlid A."/>
            <person name="Henrissat B."/>
            <person name="Grigoriev I.V."/>
            <person name="Hibbett D.S."/>
            <person name="Martin F."/>
        </authorList>
    </citation>
    <scope>NUCLEOTIDE SEQUENCE [LARGE SCALE GENOMIC DNA]</scope>
    <source>
        <strain evidence="2">MUT 4182</strain>
    </source>
</reference>
<reference evidence="1 2" key="1">
    <citation type="submission" date="2014-04" db="EMBL/GenBank/DDBJ databases">
        <authorList>
            <consortium name="DOE Joint Genome Institute"/>
            <person name="Kuo A."/>
            <person name="Girlanda M."/>
            <person name="Perotto S."/>
            <person name="Kohler A."/>
            <person name="Nagy L.G."/>
            <person name="Floudas D."/>
            <person name="Copeland A."/>
            <person name="Barry K.W."/>
            <person name="Cichocki N."/>
            <person name="Veneault-Fourrey C."/>
            <person name="LaButti K."/>
            <person name="Lindquist E.A."/>
            <person name="Lipzen A."/>
            <person name="Lundell T."/>
            <person name="Morin E."/>
            <person name="Murat C."/>
            <person name="Sun H."/>
            <person name="Tunlid A."/>
            <person name="Henrissat B."/>
            <person name="Grigoriev I.V."/>
            <person name="Hibbett D.S."/>
            <person name="Martin F."/>
            <person name="Nordberg H.P."/>
            <person name="Cantor M.N."/>
            <person name="Hua S.X."/>
        </authorList>
    </citation>
    <scope>NUCLEOTIDE SEQUENCE [LARGE SCALE GENOMIC DNA]</scope>
    <source>
        <strain evidence="1 2">MUT 4182</strain>
    </source>
</reference>
<evidence type="ECO:0000313" key="1">
    <source>
        <dbReference type="EMBL" id="KIO26832.1"/>
    </source>
</evidence>
<sequence length="372" mass="41439">MSVLGASENQFTTLTYRAEAPFNEAPPTLFLEGLAFEEFTPDLFRGVQVLKMVNTVVRNSFVNEVCALICISRNIIELHLQSITVEEYGDNMSCDIARQSSDQLPDERCLLSTVRLIGLHPSIATKILGLLANCRLEVLEVDSLDPECLSDPTGVVSAILKELGGFSPSLIPFTIRRQKAYFNLRSHAAPGHLGRSENDNGYKLESGRVVFFAKKASDWKTLLDSSSALGIWGSFDRVEVASSLDRSYPTTLGHAKRMIVELNSAVSALGPLGVASYDALGLVQYPCPPLEEIIFVESNDAEPESVHDDKPFQELCKVVSWRQHVAHHAKRIAKLRRLGVPYNWIERIERAQQNYPAFHGIEVYDTNDNRFS</sequence>
<gene>
    <name evidence="1" type="ORF">M407DRAFT_23893</name>
</gene>
<dbReference type="EMBL" id="KN823018">
    <property type="protein sequence ID" value="KIO26832.1"/>
    <property type="molecule type" value="Genomic_DNA"/>
</dbReference>
<dbReference type="OrthoDB" id="10436901at2759"/>
<evidence type="ECO:0000313" key="2">
    <source>
        <dbReference type="Proteomes" id="UP000054248"/>
    </source>
</evidence>
<dbReference type="Proteomes" id="UP000054248">
    <property type="component" value="Unassembled WGS sequence"/>
</dbReference>
<keyword evidence="2" id="KW-1185">Reference proteome</keyword>
<dbReference type="AlphaFoldDB" id="A0A0C3LZP2"/>